<keyword evidence="1" id="KW-0472">Membrane</keyword>
<keyword evidence="1" id="KW-1133">Transmembrane helix</keyword>
<reference evidence="2 3" key="1">
    <citation type="journal article" date="2011" name="Stand. Genomic Sci.">
        <title>Complete genome sequence of the gliding, heparinolytic Pedobacter saltans type strain (113).</title>
        <authorList>
            <person name="Liolios K."/>
            <person name="Sikorski J."/>
            <person name="Lu M."/>
            <person name="Nolan M."/>
            <person name="Lapidus A."/>
            <person name="Lucas S."/>
            <person name="Hammon N."/>
            <person name="Deshpande S."/>
            <person name="Cheng J.F."/>
            <person name="Tapia R."/>
            <person name="Han C."/>
            <person name="Goodwin L."/>
            <person name="Pitluck S."/>
            <person name="Huntemann M."/>
            <person name="Ivanova N."/>
            <person name="Pagani I."/>
            <person name="Mavromatis K."/>
            <person name="Ovchinikova G."/>
            <person name="Pati A."/>
            <person name="Chen A."/>
            <person name="Palaniappan K."/>
            <person name="Land M."/>
            <person name="Hauser L."/>
            <person name="Brambilla E.M."/>
            <person name="Kotsyurbenko O."/>
            <person name="Rohde M."/>
            <person name="Tindall B.J."/>
            <person name="Abt B."/>
            <person name="Goker M."/>
            <person name="Detter J.C."/>
            <person name="Woyke T."/>
            <person name="Bristow J."/>
            <person name="Eisen J.A."/>
            <person name="Markowitz V."/>
            <person name="Hugenholtz P."/>
            <person name="Klenk H.P."/>
            <person name="Kyrpides N.C."/>
        </authorList>
    </citation>
    <scope>NUCLEOTIDE SEQUENCE [LARGE SCALE GENOMIC DNA]</scope>
    <source>
        <strain evidence="3">ATCC 51119 / DSM 12145 / JCM 21818 / LMG 10337 / NBRC 100064 / NCIMB 13643</strain>
    </source>
</reference>
<dbReference type="EMBL" id="CP002545">
    <property type="protein sequence ID" value="ADY52924.1"/>
    <property type="molecule type" value="Genomic_DNA"/>
</dbReference>
<protein>
    <recommendedName>
        <fullName evidence="4">Alanyl-tRNA synthetase</fullName>
    </recommendedName>
</protein>
<organism evidence="2 3">
    <name type="scientific">Pseudopedobacter saltans (strain ATCC 51119 / DSM 12145 / JCM 21818 / CCUG 39354 / LMG 10337 / NBRC 100064 / NCIMB 13643)</name>
    <name type="common">Pedobacter saltans</name>
    <dbReference type="NCBI Taxonomy" id="762903"/>
    <lineage>
        <taxon>Bacteria</taxon>
        <taxon>Pseudomonadati</taxon>
        <taxon>Bacteroidota</taxon>
        <taxon>Sphingobacteriia</taxon>
        <taxon>Sphingobacteriales</taxon>
        <taxon>Sphingobacteriaceae</taxon>
        <taxon>Pseudopedobacter</taxon>
    </lineage>
</organism>
<evidence type="ECO:0008006" key="4">
    <source>
        <dbReference type="Google" id="ProtNLM"/>
    </source>
</evidence>
<evidence type="ECO:0000313" key="3">
    <source>
        <dbReference type="Proteomes" id="UP000000310"/>
    </source>
</evidence>
<dbReference type="Proteomes" id="UP000000310">
    <property type="component" value="Chromosome"/>
</dbReference>
<reference evidence="3" key="2">
    <citation type="submission" date="2011-02" db="EMBL/GenBank/DDBJ databases">
        <title>The complete genome of Pedobacter saltans DSM 12145.</title>
        <authorList>
            <consortium name="US DOE Joint Genome Institute (JGI-PGF)"/>
            <person name="Lucas S."/>
            <person name="Copeland A."/>
            <person name="Lapidus A."/>
            <person name="Bruce D."/>
            <person name="Goodwin L."/>
            <person name="Pitluck S."/>
            <person name="Kyrpides N."/>
            <person name="Mavromatis K."/>
            <person name="Pagani I."/>
            <person name="Ivanova N."/>
            <person name="Ovchinnikova G."/>
            <person name="Lu M."/>
            <person name="Detter J.C."/>
            <person name="Han C."/>
            <person name="Land M."/>
            <person name="Hauser L."/>
            <person name="Markowitz V."/>
            <person name="Cheng J.-F."/>
            <person name="Hugenholtz P."/>
            <person name="Woyke T."/>
            <person name="Wu D."/>
            <person name="Tindall B."/>
            <person name="Pomrenke H.G."/>
            <person name="Brambilla E."/>
            <person name="Klenk H.-P."/>
            <person name="Eisen J.A."/>
        </authorList>
    </citation>
    <scope>NUCLEOTIDE SEQUENCE [LARGE SCALE GENOMIC DNA]</scope>
    <source>
        <strain evidence="3">ATCC 51119 / DSM 12145 / JCM 21818 / LMG 10337 / NBRC 100064 / NCIMB 13643</strain>
    </source>
</reference>
<dbReference type="HOGENOM" id="CLU_215292_0_0_10"/>
<keyword evidence="3" id="KW-1185">Reference proteome</keyword>
<name>F0SDZ8_PSESL</name>
<accession>F0SDZ8</accession>
<proteinExistence type="predicted"/>
<feature type="transmembrane region" description="Helical" evidence="1">
    <location>
        <begin position="20"/>
        <end position="42"/>
    </location>
</feature>
<keyword evidence="1" id="KW-0812">Transmembrane</keyword>
<dbReference type="KEGG" id="psn:Pedsa_2376"/>
<gene>
    <name evidence="2" type="ordered locus">Pedsa_2376</name>
</gene>
<sequence>MSENLNGGGKSKLVTWLKRIGLIGFLFFLIKGLIWLAILYFIGTNI</sequence>
<evidence type="ECO:0000313" key="2">
    <source>
        <dbReference type="EMBL" id="ADY52924.1"/>
    </source>
</evidence>
<evidence type="ECO:0000256" key="1">
    <source>
        <dbReference type="SAM" id="Phobius"/>
    </source>
</evidence>
<dbReference type="AlphaFoldDB" id="F0SDZ8"/>
<dbReference type="STRING" id="762903.Pedsa_2376"/>